<reference evidence="1" key="1">
    <citation type="submission" date="2023-06" db="EMBL/GenBank/DDBJ databases">
        <authorList>
            <consortium name="Lawrence Berkeley National Laboratory"/>
            <person name="Ahrendt S."/>
            <person name="Sahu N."/>
            <person name="Indic B."/>
            <person name="Wong-Bajracharya J."/>
            <person name="Merenyi Z."/>
            <person name="Ke H.-M."/>
            <person name="Monk M."/>
            <person name="Kocsube S."/>
            <person name="Drula E."/>
            <person name="Lipzen A."/>
            <person name="Balint B."/>
            <person name="Henrissat B."/>
            <person name="Andreopoulos B."/>
            <person name="Martin F.M."/>
            <person name="Harder C.B."/>
            <person name="Rigling D."/>
            <person name="Ford K.L."/>
            <person name="Foster G.D."/>
            <person name="Pangilinan J."/>
            <person name="Papanicolaou A."/>
            <person name="Barry K."/>
            <person name="LaButti K."/>
            <person name="Viragh M."/>
            <person name="Koriabine M."/>
            <person name="Yan M."/>
            <person name="Riley R."/>
            <person name="Champramary S."/>
            <person name="Plett K.L."/>
            <person name="Tsai I.J."/>
            <person name="Slot J."/>
            <person name="Sipos G."/>
            <person name="Plett J."/>
            <person name="Nagy L.G."/>
            <person name="Grigoriev I.V."/>
        </authorList>
    </citation>
    <scope>NUCLEOTIDE SEQUENCE</scope>
    <source>
        <strain evidence="1">ICMP 16352</strain>
    </source>
</reference>
<organism evidence="1 2">
    <name type="scientific">Armillaria novae-zelandiae</name>
    <dbReference type="NCBI Taxonomy" id="153914"/>
    <lineage>
        <taxon>Eukaryota</taxon>
        <taxon>Fungi</taxon>
        <taxon>Dikarya</taxon>
        <taxon>Basidiomycota</taxon>
        <taxon>Agaricomycotina</taxon>
        <taxon>Agaricomycetes</taxon>
        <taxon>Agaricomycetidae</taxon>
        <taxon>Agaricales</taxon>
        <taxon>Marasmiineae</taxon>
        <taxon>Physalacriaceae</taxon>
        <taxon>Armillaria</taxon>
    </lineage>
</organism>
<gene>
    <name evidence="1" type="ORF">IW261DRAFT_1485866</name>
</gene>
<accession>A0AA39P4Z0</accession>
<dbReference type="AlphaFoldDB" id="A0AA39P4Z0"/>
<name>A0AA39P4Z0_9AGAR</name>
<comment type="caution">
    <text evidence="1">The sequence shown here is derived from an EMBL/GenBank/DDBJ whole genome shotgun (WGS) entry which is preliminary data.</text>
</comment>
<sequence length="73" mass="8376">MFKVYPPTPLHQVPVCSDGIPLEDTIGPNLPWNEYFEWFGPRYCLEAVASNMEDMNVKDGSLEQVGYAFFLLF</sequence>
<dbReference type="Proteomes" id="UP001175227">
    <property type="component" value="Unassembled WGS sequence"/>
</dbReference>
<evidence type="ECO:0000313" key="1">
    <source>
        <dbReference type="EMBL" id="KAK0477677.1"/>
    </source>
</evidence>
<evidence type="ECO:0000313" key="2">
    <source>
        <dbReference type="Proteomes" id="UP001175227"/>
    </source>
</evidence>
<dbReference type="EMBL" id="JAUEPR010000016">
    <property type="protein sequence ID" value="KAK0477677.1"/>
    <property type="molecule type" value="Genomic_DNA"/>
</dbReference>
<keyword evidence="2" id="KW-1185">Reference proteome</keyword>
<protein>
    <submittedName>
        <fullName evidence="1">Uncharacterized protein</fullName>
    </submittedName>
</protein>
<proteinExistence type="predicted"/>